<dbReference type="AlphaFoldDB" id="A0A8A1MK36"/>
<reference evidence="2" key="1">
    <citation type="submission" date="2021-01" db="EMBL/GenBank/DDBJ databases">
        <title>Chromosome-level genome assembly of a human fungal pathogen reveals clustering of transcriptionally co-regulated genes.</title>
        <authorList>
            <person name="Voorhies M."/>
            <person name="Cohen S."/>
            <person name="Shea T.P."/>
            <person name="Petrus S."/>
            <person name="Munoz J.F."/>
            <person name="Poplawski S."/>
            <person name="Goldman W.E."/>
            <person name="Michael T."/>
            <person name="Cuomo C.A."/>
            <person name="Sil A."/>
            <person name="Beyhan S."/>
        </authorList>
    </citation>
    <scope>NUCLEOTIDE SEQUENCE</scope>
    <source>
        <strain evidence="2">WU24</strain>
    </source>
</reference>
<dbReference type="VEuPathDB" id="FungiDB:I7I51_06324"/>
<gene>
    <name evidence="2" type="ORF">I7I51_06324</name>
</gene>
<protein>
    <submittedName>
        <fullName evidence="2">Uncharacterized protein</fullName>
    </submittedName>
</protein>
<organism evidence="2 3">
    <name type="scientific">Ajellomyces capsulatus</name>
    <name type="common">Darling's disease fungus</name>
    <name type="synonym">Histoplasma capsulatum</name>
    <dbReference type="NCBI Taxonomy" id="5037"/>
    <lineage>
        <taxon>Eukaryota</taxon>
        <taxon>Fungi</taxon>
        <taxon>Dikarya</taxon>
        <taxon>Ascomycota</taxon>
        <taxon>Pezizomycotina</taxon>
        <taxon>Eurotiomycetes</taxon>
        <taxon>Eurotiomycetidae</taxon>
        <taxon>Onygenales</taxon>
        <taxon>Ajellomycetaceae</taxon>
        <taxon>Histoplasma</taxon>
    </lineage>
</organism>
<dbReference type="Proteomes" id="UP000663671">
    <property type="component" value="Chromosome 3"/>
</dbReference>
<feature type="region of interest" description="Disordered" evidence="1">
    <location>
        <begin position="67"/>
        <end position="111"/>
    </location>
</feature>
<sequence>MEIHHNRGGFGEDEGSPQPRRPSICRFDRLPQHLCSARIHHGTLEFQLRRGLGRKASVSNITRVLLESPSHHDHDDTRSYTNTAFFPDQMQGQVNSTEMGYDRPSKAARKR</sequence>
<evidence type="ECO:0000313" key="3">
    <source>
        <dbReference type="Proteomes" id="UP000663671"/>
    </source>
</evidence>
<evidence type="ECO:0000313" key="2">
    <source>
        <dbReference type="EMBL" id="QSS65480.1"/>
    </source>
</evidence>
<accession>A0A8A1MK36</accession>
<feature type="region of interest" description="Disordered" evidence="1">
    <location>
        <begin position="1"/>
        <end position="23"/>
    </location>
</feature>
<feature type="compositionally biased region" description="Basic and acidic residues" evidence="1">
    <location>
        <begin position="69"/>
        <end position="78"/>
    </location>
</feature>
<dbReference type="EMBL" id="CP069115">
    <property type="protein sequence ID" value="QSS65480.1"/>
    <property type="molecule type" value="Genomic_DNA"/>
</dbReference>
<name>A0A8A1MK36_AJECA</name>
<feature type="compositionally biased region" description="Polar residues" evidence="1">
    <location>
        <begin position="79"/>
        <end position="98"/>
    </location>
</feature>
<proteinExistence type="predicted"/>
<evidence type="ECO:0000256" key="1">
    <source>
        <dbReference type="SAM" id="MobiDB-lite"/>
    </source>
</evidence>